<dbReference type="PANTHER" id="PTHR34182:SF1">
    <property type="entry name" value="PROTEIN-EXPORT MEMBRANE PROTEIN SECG"/>
    <property type="match status" value="1"/>
</dbReference>
<dbReference type="AlphaFoldDB" id="A0A3D8M8Q0"/>
<keyword evidence="8 11" id="KW-1133">Transmembrane helix</keyword>
<evidence type="ECO:0000256" key="5">
    <source>
        <dbReference type="ARBA" id="ARBA00022475"/>
    </source>
</evidence>
<proteinExistence type="inferred from homology"/>
<keyword evidence="4 11" id="KW-0813">Transport</keyword>
<evidence type="ECO:0000256" key="11">
    <source>
        <dbReference type="RuleBase" id="RU365087"/>
    </source>
</evidence>
<evidence type="ECO:0000256" key="3">
    <source>
        <dbReference type="ARBA" id="ARBA00017876"/>
    </source>
</evidence>
<keyword evidence="7 11" id="KW-0653">Protein transport</keyword>
<evidence type="ECO:0000256" key="8">
    <source>
        <dbReference type="ARBA" id="ARBA00022989"/>
    </source>
</evidence>
<dbReference type="PRINTS" id="PR01651">
    <property type="entry name" value="SECGEXPORT"/>
</dbReference>
<comment type="similarity">
    <text evidence="2 11">Belongs to the SecG family.</text>
</comment>
<feature type="region of interest" description="Disordered" evidence="12">
    <location>
        <begin position="79"/>
        <end position="135"/>
    </location>
</feature>
<protein>
    <recommendedName>
        <fullName evidence="3 11">Protein-export membrane protein SecG</fullName>
    </recommendedName>
</protein>
<evidence type="ECO:0000256" key="4">
    <source>
        <dbReference type="ARBA" id="ARBA00022448"/>
    </source>
</evidence>
<dbReference type="RefSeq" id="WP_115592982.1">
    <property type="nucleotide sequence ID" value="NZ_QRHA01000005.1"/>
</dbReference>
<dbReference type="GO" id="GO:0015450">
    <property type="term" value="F:protein-transporting ATPase activity"/>
    <property type="evidence" value="ECO:0007669"/>
    <property type="project" value="UniProtKB-UniRule"/>
</dbReference>
<dbReference type="OrthoDB" id="9813947at2"/>
<dbReference type="PANTHER" id="PTHR34182">
    <property type="entry name" value="PROTEIN-EXPORT MEMBRANE PROTEIN SECG"/>
    <property type="match status" value="1"/>
</dbReference>
<feature type="compositionally biased region" description="Acidic residues" evidence="12">
    <location>
        <begin position="124"/>
        <end position="135"/>
    </location>
</feature>
<reference evidence="14" key="1">
    <citation type="submission" date="2018-08" db="EMBL/GenBank/DDBJ databases">
        <authorList>
            <person name="Zhang J."/>
            <person name="Du Z.-J."/>
        </authorList>
    </citation>
    <scope>NUCLEOTIDE SEQUENCE [LARGE SCALE GENOMIC DNA]</scope>
    <source>
        <strain evidence="14">KCTC 52655</strain>
    </source>
</reference>
<comment type="caution">
    <text evidence="11">Lacks conserved residue(s) required for the propagation of feature annotation.</text>
</comment>
<name>A0A3D8M8Q0_9ALTE</name>
<comment type="function">
    <text evidence="11">Involved in protein export. Participates in an early event of protein translocation.</text>
</comment>
<dbReference type="GO" id="GO:0005886">
    <property type="term" value="C:plasma membrane"/>
    <property type="evidence" value="ECO:0007669"/>
    <property type="project" value="UniProtKB-SubCell"/>
</dbReference>
<organism evidence="13 14">
    <name type="scientific">Alteromonas aestuariivivens</name>
    <dbReference type="NCBI Taxonomy" id="1938339"/>
    <lineage>
        <taxon>Bacteria</taxon>
        <taxon>Pseudomonadati</taxon>
        <taxon>Pseudomonadota</taxon>
        <taxon>Gammaproteobacteria</taxon>
        <taxon>Alteromonadales</taxon>
        <taxon>Alteromonadaceae</taxon>
        <taxon>Alteromonas/Salinimonas group</taxon>
        <taxon>Alteromonas</taxon>
    </lineage>
</organism>
<sequence length="135" mass="14064">MIYEVLLVGYLIVALLLIGFVLIQQGKGADMGASFGSGGSNTVFGSTGSGNFMTKTTGILATLFFLISLVLGNLSSNREKGGDEWENLEVPVEQQQPVNIDVPVTEEPASDVPAAESSVSDVPEAAEDSATDVPN</sequence>
<dbReference type="NCBIfam" id="TIGR00810">
    <property type="entry name" value="secG"/>
    <property type="match status" value="1"/>
</dbReference>
<evidence type="ECO:0000256" key="2">
    <source>
        <dbReference type="ARBA" id="ARBA00008445"/>
    </source>
</evidence>
<dbReference type="GO" id="GO:0065002">
    <property type="term" value="P:intracellular protein transmembrane transport"/>
    <property type="evidence" value="ECO:0007669"/>
    <property type="project" value="TreeGrafter"/>
</dbReference>
<evidence type="ECO:0000256" key="10">
    <source>
        <dbReference type="ARBA" id="ARBA00023136"/>
    </source>
</evidence>
<evidence type="ECO:0000313" key="13">
    <source>
        <dbReference type="EMBL" id="RDV26112.1"/>
    </source>
</evidence>
<keyword evidence="9 11" id="KW-0811">Translocation</keyword>
<dbReference type="GO" id="GO:0009306">
    <property type="term" value="P:protein secretion"/>
    <property type="evidence" value="ECO:0007669"/>
    <property type="project" value="UniProtKB-UniRule"/>
</dbReference>
<feature type="transmembrane region" description="Helical" evidence="11">
    <location>
        <begin position="52"/>
        <end position="71"/>
    </location>
</feature>
<evidence type="ECO:0000256" key="7">
    <source>
        <dbReference type="ARBA" id="ARBA00022927"/>
    </source>
</evidence>
<dbReference type="EMBL" id="QRHA01000005">
    <property type="protein sequence ID" value="RDV26112.1"/>
    <property type="molecule type" value="Genomic_DNA"/>
</dbReference>
<dbReference type="InterPro" id="IPR004692">
    <property type="entry name" value="SecG"/>
</dbReference>
<keyword evidence="5 11" id="KW-1003">Cell membrane</keyword>
<evidence type="ECO:0000256" key="9">
    <source>
        <dbReference type="ARBA" id="ARBA00023010"/>
    </source>
</evidence>
<keyword evidence="10 11" id="KW-0472">Membrane</keyword>
<dbReference type="GO" id="GO:0043952">
    <property type="term" value="P:protein transport by the Sec complex"/>
    <property type="evidence" value="ECO:0007669"/>
    <property type="project" value="TreeGrafter"/>
</dbReference>
<evidence type="ECO:0000256" key="1">
    <source>
        <dbReference type="ARBA" id="ARBA00004651"/>
    </source>
</evidence>
<comment type="subcellular location">
    <subcellularLocation>
        <location evidence="1 11">Cell membrane</location>
        <topology evidence="1 11">Multi-pass membrane protein</topology>
    </subcellularLocation>
</comment>
<dbReference type="Pfam" id="PF03840">
    <property type="entry name" value="SecG"/>
    <property type="match status" value="1"/>
</dbReference>
<gene>
    <name evidence="13" type="ORF">DXV75_08530</name>
</gene>
<dbReference type="Proteomes" id="UP000256561">
    <property type="component" value="Unassembled WGS sequence"/>
</dbReference>
<comment type="caution">
    <text evidence="13">The sequence shown here is derived from an EMBL/GenBank/DDBJ whole genome shotgun (WGS) entry which is preliminary data.</text>
</comment>
<evidence type="ECO:0000256" key="6">
    <source>
        <dbReference type="ARBA" id="ARBA00022692"/>
    </source>
</evidence>
<evidence type="ECO:0000313" key="14">
    <source>
        <dbReference type="Proteomes" id="UP000256561"/>
    </source>
</evidence>
<accession>A0A3D8M8Q0</accession>
<keyword evidence="14" id="KW-1185">Reference proteome</keyword>
<keyword evidence="6 11" id="KW-0812">Transmembrane</keyword>
<evidence type="ECO:0000256" key="12">
    <source>
        <dbReference type="SAM" id="MobiDB-lite"/>
    </source>
</evidence>